<dbReference type="Pfam" id="PF01965">
    <property type="entry name" value="DJ-1_PfpI"/>
    <property type="match status" value="1"/>
</dbReference>
<dbReference type="OrthoDB" id="9798003at2"/>
<dbReference type="InterPro" id="IPR052158">
    <property type="entry name" value="INH-QAR"/>
</dbReference>
<protein>
    <submittedName>
        <fullName evidence="6">AraC family transcriptional regulator</fullName>
    </submittedName>
</protein>
<proteinExistence type="predicted"/>
<dbReference type="GO" id="GO:0003700">
    <property type="term" value="F:DNA-binding transcription factor activity"/>
    <property type="evidence" value="ECO:0007669"/>
    <property type="project" value="InterPro"/>
</dbReference>
<dbReference type="Pfam" id="PF12833">
    <property type="entry name" value="HTH_18"/>
    <property type="match status" value="1"/>
</dbReference>
<dbReference type="PROSITE" id="PS01124">
    <property type="entry name" value="HTH_ARAC_FAMILY_2"/>
    <property type="match status" value="1"/>
</dbReference>
<dbReference type="PANTHER" id="PTHR43130:SF3">
    <property type="entry name" value="HTH-TYPE TRANSCRIPTIONAL REGULATOR RV1931C"/>
    <property type="match status" value="1"/>
</dbReference>
<reference evidence="7" key="1">
    <citation type="submission" date="2017-11" db="EMBL/GenBank/DDBJ databases">
        <authorList>
            <person name="Kuznetsova I."/>
            <person name="Sazanova A."/>
            <person name="Chirak E."/>
            <person name="Safronova V."/>
            <person name="Willems A."/>
        </authorList>
    </citation>
    <scope>NUCLEOTIDE SEQUENCE [LARGE SCALE GENOMIC DNA]</scope>
    <source>
        <strain evidence="7">CCBAU 03422</strain>
    </source>
</reference>
<feature type="region of interest" description="Disordered" evidence="4">
    <location>
        <begin position="313"/>
        <end position="335"/>
    </location>
</feature>
<dbReference type="AlphaFoldDB" id="A0A2P7B2X7"/>
<dbReference type="InterPro" id="IPR020449">
    <property type="entry name" value="Tscrpt_reg_AraC-type_HTH"/>
</dbReference>
<dbReference type="Gene3D" id="3.40.50.880">
    <property type="match status" value="1"/>
</dbReference>
<dbReference type="Gene3D" id="1.10.10.60">
    <property type="entry name" value="Homeodomain-like"/>
    <property type="match status" value="1"/>
</dbReference>
<evidence type="ECO:0000256" key="3">
    <source>
        <dbReference type="ARBA" id="ARBA00023163"/>
    </source>
</evidence>
<comment type="caution">
    <text evidence="6">The sequence shown here is derived from an EMBL/GenBank/DDBJ whole genome shotgun (WGS) entry which is preliminary data.</text>
</comment>
<accession>A0A2P7B2X7</accession>
<sequence length="335" mass="37578">MDTSDTNKLFLFYLAPEFTMLAFSSALEALRLANQILSDNAYAWRLVSADGEAVRASCGLSISADLSLAEARRQVADGLVVRMAIVCSGRNVQHYVDKCLDSWLRECRKRRIPLGALCTGSHLLAHAGLLREKRCTIHWENYPSFAEQFTDTLISPHIYEVDDEIYTCAGGTTSFEMMLHIIGQDLGSEVAIEVCQQAIVAGVRDRFERQRLPFSLSDRVKNETLKAIIRMMEENLTEPLPLEAIAKKVRISRRQMERQFSSEFACGPARYYVRLRLERAKSLLKQTGMPVVEVAVACGFVSASHFSRAYRTAEGLSPHETRNPRGPEWAATLPA</sequence>
<organism evidence="6 7">
    <name type="scientific">Phyllobacterium sophorae</name>
    <dbReference type="NCBI Taxonomy" id="1520277"/>
    <lineage>
        <taxon>Bacteria</taxon>
        <taxon>Pseudomonadati</taxon>
        <taxon>Pseudomonadota</taxon>
        <taxon>Alphaproteobacteria</taxon>
        <taxon>Hyphomicrobiales</taxon>
        <taxon>Phyllobacteriaceae</taxon>
        <taxon>Phyllobacterium</taxon>
    </lineage>
</organism>
<dbReference type="RefSeq" id="WP_106666707.1">
    <property type="nucleotide sequence ID" value="NZ_PGGM01000015.1"/>
</dbReference>
<keyword evidence="3" id="KW-0804">Transcription</keyword>
<dbReference type="SUPFAM" id="SSF46689">
    <property type="entry name" value="Homeodomain-like"/>
    <property type="match status" value="2"/>
</dbReference>
<dbReference type="EMBL" id="PGGM01000015">
    <property type="protein sequence ID" value="PSH60798.1"/>
    <property type="molecule type" value="Genomic_DNA"/>
</dbReference>
<evidence type="ECO:0000256" key="1">
    <source>
        <dbReference type="ARBA" id="ARBA00023015"/>
    </source>
</evidence>
<dbReference type="SMART" id="SM00342">
    <property type="entry name" value="HTH_ARAC"/>
    <property type="match status" value="1"/>
</dbReference>
<evidence type="ECO:0000256" key="2">
    <source>
        <dbReference type="ARBA" id="ARBA00023125"/>
    </source>
</evidence>
<dbReference type="PANTHER" id="PTHR43130">
    <property type="entry name" value="ARAC-FAMILY TRANSCRIPTIONAL REGULATOR"/>
    <property type="match status" value="1"/>
</dbReference>
<name>A0A2P7B2X7_9HYPH</name>
<dbReference type="SUPFAM" id="SSF52317">
    <property type="entry name" value="Class I glutamine amidotransferase-like"/>
    <property type="match status" value="1"/>
</dbReference>
<dbReference type="Proteomes" id="UP000241764">
    <property type="component" value="Unassembled WGS sequence"/>
</dbReference>
<keyword evidence="7" id="KW-1185">Reference proteome</keyword>
<dbReference type="InterPro" id="IPR002818">
    <property type="entry name" value="DJ-1/PfpI"/>
</dbReference>
<dbReference type="InterPro" id="IPR018060">
    <property type="entry name" value="HTH_AraC"/>
</dbReference>
<feature type="domain" description="HTH araC/xylS-type" evidence="5">
    <location>
        <begin position="226"/>
        <end position="324"/>
    </location>
</feature>
<evidence type="ECO:0000259" key="5">
    <source>
        <dbReference type="PROSITE" id="PS01124"/>
    </source>
</evidence>
<dbReference type="InterPro" id="IPR018062">
    <property type="entry name" value="HTH_AraC-typ_CS"/>
</dbReference>
<evidence type="ECO:0000313" key="7">
    <source>
        <dbReference type="Proteomes" id="UP000241764"/>
    </source>
</evidence>
<dbReference type="GO" id="GO:0043565">
    <property type="term" value="F:sequence-specific DNA binding"/>
    <property type="evidence" value="ECO:0007669"/>
    <property type="project" value="InterPro"/>
</dbReference>
<keyword evidence="2" id="KW-0238">DNA-binding</keyword>
<keyword evidence="1" id="KW-0805">Transcription regulation</keyword>
<dbReference type="PROSITE" id="PS00041">
    <property type="entry name" value="HTH_ARAC_FAMILY_1"/>
    <property type="match status" value="1"/>
</dbReference>
<dbReference type="CDD" id="cd03136">
    <property type="entry name" value="GATase1_AraC_ArgR_like"/>
    <property type="match status" value="1"/>
</dbReference>
<gene>
    <name evidence="6" type="ORF">CU103_24800</name>
</gene>
<evidence type="ECO:0000256" key="4">
    <source>
        <dbReference type="SAM" id="MobiDB-lite"/>
    </source>
</evidence>
<dbReference type="InterPro" id="IPR029062">
    <property type="entry name" value="Class_I_gatase-like"/>
</dbReference>
<dbReference type="PRINTS" id="PR00032">
    <property type="entry name" value="HTHARAC"/>
</dbReference>
<dbReference type="InterPro" id="IPR009057">
    <property type="entry name" value="Homeodomain-like_sf"/>
</dbReference>
<evidence type="ECO:0000313" key="6">
    <source>
        <dbReference type="EMBL" id="PSH60798.1"/>
    </source>
</evidence>